<gene>
    <name evidence="2" type="ORF">SI8410_11015973</name>
</gene>
<protein>
    <submittedName>
        <fullName evidence="2">Uncharacterized protein</fullName>
    </submittedName>
</protein>
<keyword evidence="3" id="KW-1185">Reference proteome</keyword>
<name>A0A7I8L7P8_SPIIN</name>
<accession>A0A7I8L7P8</accession>
<dbReference type="Proteomes" id="UP000663760">
    <property type="component" value="Chromosome 11"/>
</dbReference>
<dbReference type="EMBL" id="LR746274">
    <property type="protein sequence ID" value="CAA7405295.1"/>
    <property type="molecule type" value="Genomic_DNA"/>
</dbReference>
<feature type="compositionally biased region" description="Basic and acidic residues" evidence="1">
    <location>
        <begin position="1"/>
        <end position="16"/>
    </location>
</feature>
<dbReference type="AlphaFoldDB" id="A0A7I8L7P8"/>
<evidence type="ECO:0000313" key="3">
    <source>
        <dbReference type="Proteomes" id="UP000663760"/>
    </source>
</evidence>
<proteinExistence type="predicted"/>
<feature type="region of interest" description="Disordered" evidence="1">
    <location>
        <begin position="1"/>
        <end position="22"/>
    </location>
</feature>
<evidence type="ECO:0000313" key="2">
    <source>
        <dbReference type="EMBL" id="CAA7405295.1"/>
    </source>
</evidence>
<sequence>MGKQEKVTMREKDENPNRSFPTLLQPYSVMYTA</sequence>
<reference evidence="2" key="1">
    <citation type="submission" date="2020-02" db="EMBL/GenBank/DDBJ databases">
        <authorList>
            <person name="Scholz U."/>
            <person name="Mascher M."/>
            <person name="Fiebig A."/>
        </authorList>
    </citation>
    <scope>NUCLEOTIDE SEQUENCE</scope>
</reference>
<organism evidence="2 3">
    <name type="scientific">Spirodela intermedia</name>
    <name type="common">Intermediate duckweed</name>
    <dbReference type="NCBI Taxonomy" id="51605"/>
    <lineage>
        <taxon>Eukaryota</taxon>
        <taxon>Viridiplantae</taxon>
        <taxon>Streptophyta</taxon>
        <taxon>Embryophyta</taxon>
        <taxon>Tracheophyta</taxon>
        <taxon>Spermatophyta</taxon>
        <taxon>Magnoliopsida</taxon>
        <taxon>Liliopsida</taxon>
        <taxon>Araceae</taxon>
        <taxon>Lemnoideae</taxon>
        <taxon>Spirodela</taxon>
    </lineage>
</organism>
<evidence type="ECO:0000256" key="1">
    <source>
        <dbReference type="SAM" id="MobiDB-lite"/>
    </source>
</evidence>